<proteinExistence type="predicted"/>
<sequence length="171" mass="19814">MTLLIPEGDTLVTYYMLPFIGLNKNSFGGKFKTSYIDKQGLKVYVELHHNMVSPTYKTNPYYISEMVFKGALIILFTIPAERVVDAYRFVSGKYSEMSREAKKIIFKTSSLPYNQKMGSFTNSHPILQALDKTKTLRTYLIKELQVETLPESVELITVPEEHWFIENRIKQ</sequence>
<organism evidence="1">
    <name type="scientific">marine sediment metagenome</name>
    <dbReference type="NCBI Taxonomy" id="412755"/>
    <lineage>
        <taxon>unclassified sequences</taxon>
        <taxon>metagenomes</taxon>
        <taxon>ecological metagenomes</taxon>
    </lineage>
</organism>
<protein>
    <submittedName>
        <fullName evidence="1">Uncharacterized protein</fullName>
    </submittedName>
</protein>
<reference evidence="1" key="1">
    <citation type="journal article" date="2015" name="Nature">
        <title>Complex archaea that bridge the gap between prokaryotes and eukaryotes.</title>
        <authorList>
            <person name="Spang A."/>
            <person name="Saw J.H."/>
            <person name="Jorgensen S.L."/>
            <person name="Zaremba-Niedzwiedzka K."/>
            <person name="Martijn J."/>
            <person name="Lind A.E."/>
            <person name="van Eijk R."/>
            <person name="Schleper C."/>
            <person name="Guy L."/>
            <person name="Ettema T.J."/>
        </authorList>
    </citation>
    <scope>NUCLEOTIDE SEQUENCE</scope>
</reference>
<dbReference type="AlphaFoldDB" id="A0A0F9ILP4"/>
<evidence type="ECO:0000313" key="1">
    <source>
        <dbReference type="EMBL" id="KKM20729.1"/>
    </source>
</evidence>
<accession>A0A0F9ILP4</accession>
<dbReference type="EMBL" id="LAZR01013706">
    <property type="protein sequence ID" value="KKM20729.1"/>
    <property type="molecule type" value="Genomic_DNA"/>
</dbReference>
<gene>
    <name evidence="1" type="ORF">LCGC14_1642560</name>
</gene>
<name>A0A0F9ILP4_9ZZZZ</name>
<comment type="caution">
    <text evidence="1">The sequence shown here is derived from an EMBL/GenBank/DDBJ whole genome shotgun (WGS) entry which is preliminary data.</text>
</comment>